<reference evidence="2 3" key="1">
    <citation type="submission" date="2011-02" db="EMBL/GenBank/DDBJ databases">
        <title>The Genome Sequence of Sphaeroforma arctica JP610.</title>
        <authorList>
            <consortium name="The Broad Institute Genome Sequencing Platform"/>
            <person name="Russ C."/>
            <person name="Cuomo C."/>
            <person name="Young S.K."/>
            <person name="Zeng Q."/>
            <person name="Gargeya S."/>
            <person name="Alvarado L."/>
            <person name="Berlin A."/>
            <person name="Chapman S.B."/>
            <person name="Chen Z."/>
            <person name="Freedman E."/>
            <person name="Gellesch M."/>
            <person name="Goldberg J."/>
            <person name="Griggs A."/>
            <person name="Gujja S."/>
            <person name="Heilman E."/>
            <person name="Heiman D."/>
            <person name="Howarth C."/>
            <person name="Mehta T."/>
            <person name="Neiman D."/>
            <person name="Pearson M."/>
            <person name="Roberts A."/>
            <person name="Saif S."/>
            <person name="Shea T."/>
            <person name="Shenoy N."/>
            <person name="Sisk P."/>
            <person name="Stolte C."/>
            <person name="Sykes S."/>
            <person name="White J."/>
            <person name="Yandava C."/>
            <person name="Burger G."/>
            <person name="Gray M.W."/>
            <person name="Holland P.W.H."/>
            <person name="King N."/>
            <person name="Lang F.B.F."/>
            <person name="Roger A.J."/>
            <person name="Ruiz-Trillo I."/>
            <person name="Haas B."/>
            <person name="Nusbaum C."/>
            <person name="Birren B."/>
        </authorList>
    </citation>
    <scope>NUCLEOTIDE SEQUENCE [LARGE SCALE GENOMIC DNA]</scope>
    <source>
        <strain evidence="2 3">JP610</strain>
    </source>
</reference>
<accession>A0A0L0FPS8</accession>
<dbReference type="GO" id="GO:0008270">
    <property type="term" value="F:zinc ion binding"/>
    <property type="evidence" value="ECO:0007669"/>
    <property type="project" value="InterPro"/>
</dbReference>
<evidence type="ECO:0000259" key="1">
    <source>
        <dbReference type="SMART" id="SM00343"/>
    </source>
</evidence>
<dbReference type="InterPro" id="IPR001878">
    <property type="entry name" value="Znf_CCHC"/>
</dbReference>
<dbReference type="AlphaFoldDB" id="A0A0L0FPS8"/>
<name>A0A0L0FPS8_9EUKA</name>
<proteinExistence type="predicted"/>
<dbReference type="InterPro" id="IPR036875">
    <property type="entry name" value="Znf_CCHC_sf"/>
</dbReference>
<feature type="domain" description="CCHC-type" evidence="1">
    <location>
        <begin position="64"/>
        <end position="80"/>
    </location>
</feature>
<dbReference type="GeneID" id="25909280"/>
<dbReference type="SMART" id="SM00343">
    <property type="entry name" value="ZnF_C2HC"/>
    <property type="match status" value="2"/>
</dbReference>
<feature type="domain" description="CCHC-type" evidence="1">
    <location>
        <begin position="47"/>
        <end position="63"/>
    </location>
</feature>
<dbReference type="RefSeq" id="XP_014152709.1">
    <property type="nucleotide sequence ID" value="XM_014297234.1"/>
</dbReference>
<evidence type="ECO:0000313" key="3">
    <source>
        <dbReference type="Proteomes" id="UP000054560"/>
    </source>
</evidence>
<dbReference type="Proteomes" id="UP000054560">
    <property type="component" value="Unassembled WGS sequence"/>
</dbReference>
<dbReference type="Gene3D" id="4.10.60.10">
    <property type="entry name" value="Zinc finger, CCHC-type"/>
    <property type="match status" value="1"/>
</dbReference>
<dbReference type="EMBL" id="KQ242421">
    <property type="protein sequence ID" value="KNC78807.1"/>
    <property type="molecule type" value="Genomic_DNA"/>
</dbReference>
<sequence>MNNIRPPCINKLTPPPTNPLDIKLKALIKRLNAMTTTSQTPTPRQFQCYICWSTQHHSGRCPKACGKCGDTQHTARDCKTSPLLSTINCNRQNYLAIVSSQRSNKSSFSYIATPYHTPEPSIRHITRINPPTSKSTNDKLFIDGGATGNYFNTTARHRLMKLETGIFPLQLADESTTTITERGILPNIGMTYISPPLIQQLVSQNLLQDNGYTFAYPSNRKICRISKGTHHMTIPREKC</sequence>
<dbReference type="SUPFAM" id="SSF57756">
    <property type="entry name" value="Retrovirus zinc finger-like domains"/>
    <property type="match status" value="1"/>
</dbReference>
<protein>
    <recommendedName>
        <fullName evidence="1">CCHC-type domain-containing protein</fullName>
    </recommendedName>
</protein>
<keyword evidence="3" id="KW-1185">Reference proteome</keyword>
<organism evidence="2 3">
    <name type="scientific">Sphaeroforma arctica JP610</name>
    <dbReference type="NCBI Taxonomy" id="667725"/>
    <lineage>
        <taxon>Eukaryota</taxon>
        <taxon>Ichthyosporea</taxon>
        <taxon>Ichthyophonida</taxon>
        <taxon>Sphaeroforma</taxon>
    </lineage>
</organism>
<dbReference type="GO" id="GO:0003676">
    <property type="term" value="F:nucleic acid binding"/>
    <property type="evidence" value="ECO:0007669"/>
    <property type="project" value="InterPro"/>
</dbReference>
<gene>
    <name evidence="2" type="ORF">SARC_08776</name>
</gene>
<evidence type="ECO:0000313" key="2">
    <source>
        <dbReference type="EMBL" id="KNC78807.1"/>
    </source>
</evidence>